<dbReference type="EMBL" id="JABXYM010000001">
    <property type="protein sequence ID" value="MCR6095559.1"/>
    <property type="molecule type" value="Genomic_DNA"/>
</dbReference>
<evidence type="ECO:0000313" key="2">
    <source>
        <dbReference type="Proteomes" id="UP001057753"/>
    </source>
</evidence>
<name>A0A9Q4AZJ8_SALAG</name>
<dbReference type="AlphaFoldDB" id="A0A9Q4AZJ8"/>
<dbReference type="OrthoDB" id="2353056at2"/>
<gene>
    <name evidence="1" type="ORF">HXA33_03295</name>
</gene>
<accession>A0A9Q4AZJ8</accession>
<dbReference type="Proteomes" id="UP001057753">
    <property type="component" value="Unassembled WGS sequence"/>
</dbReference>
<keyword evidence="2" id="KW-1185">Reference proteome</keyword>
<dbReference type="RefSeq" id="WP_078579555.1">
    <property type="nucleotide sequence ID" value="NZ_JABXYM010000001.1"/>
</dbReference>
<sequence length="135" mass="15620">MAIKNTFRKIFSTSTETREHHHEDSLKTRYYKTMKDKAMMEVETMLRNRKGFEVASVSEDHGEIVVNVKSGKKTFVVATIIMVRPFRTAVDFSVSTETFLFTDFGHSRKMIRELYTDLDKRLQFVGTGLGDELAK</sequence>
<organism evidence="1 2">
    <name type="scientific">Salipaludibacillus agaradhaerens</name>
    <name type="common">Bacillus agaradhaerens</name>
    <dbReference type="NCBI Taxonomy" id="76935"/>
    <lineage>
        <taxon>Bacteria</taxon>
        <taxon>Bacillati</taxon>
        <taxon>Bacillota</taxon>
        <taxon>Bacilli</taxon>
        <taxon>Bacillales</taxon>
        <taxon>Bacillaceae</taxon>
    </lineage>
</organism>
<evidence type="ECO:0000313" key="1">
    <source>
        <dbReference type="EMBL" id="MCR6095559.1"/>
    </source>
</evidence>
<proteinExistence type="predicted"/>
<comment type="caution">
    <text evidence="1">The sequence shown here is derived from an EMBL/GenBank/DDBJ whole genome shotgun (WGS) entry which is preliminary data.</text>
</comment>
<reference evidence="1" key="1">
    <citation type="submission" date="2020-06" db="EMBL/GenBank/DDBJ databases">
        <title>Insight into the genomes of haloalkaliphilic bacilli from Kenyan soda lakes.</title>
        <authorList>
            <person name="Mwirichia R."/>
            <person name="Villamizar G.C."/>
            <person name="Poehlein A."/>
            <person name="Mugweru J."/>
            <person name="Kipnyargis A."/>
            <person name="Kiplimo D."/>
            <person name="Orwa P."/>
            <person name="Daniel R."/>
        </authorList>
    </citation>
    <scope>NUCLEOTIDE SEQUENCE</scope>
    <source>
        <strain evidence="1">B1096_S55</strain>
    </source>
</reference>
<protein>
    <submittedName>
        <fullName evidence="1">DUF1499 domain-containing protein</fullName>
    </submittedName>
</protein>